<dbReference type="EMBL" id="KN832978">
    <property type="protein sequence ID" value="KIM87835.1"/>
    <property type="molecule type" value="Genomic_DNA"/>
</dbReference>
<dbReference type="Proteomes" id="UP000054166">
    <property type="component" value="Unassembled WGS sequence"/>
</dbReference>
<dbReference type="InParanoid" id="A0A0C3FTX6"/>
<dbReference type="HOGENOM" id="CLU_2498644_0_0_1"/>
<proteinExistence type="predicted"/>
<organism evidence="1 2">
    <name type="scientific">Piloderma croceum (strain F 1598)</name>
    <dbReference type="NCBI Taxonomy" id="765440"/>
    <lineage>
        <taxon>Eukaryota</taxon>
        <taxon>Fungi</taxon>
        <taxon>Dikarya</taxon>
        <taxon>Basidiomycota</taxon>
        <taxon>Agaricomycotina</taxon>
        <taxon>Agaricomycetes</taxon>
        <taxon>Agaricomycetidae</taxon>
        <taxon>Atheliales</taxon>
        <taxon>Atheliaceae</taxon>
        <taxon>Piloderma</taxon>
    </lineage>
</organism>
<reference evidence="1 2" key="1">
    <citation type="submission" date="2014-04" db="EMBL/GenBank/DDBJ databases">
        <authorList>
            <consortium name="DOE Joint Genome Institute"/>
            <person name="Kuo A."/>
            <person name="Tarkka M."/>
            <person name="Buscot F."/>
            <person name="Kohler A."/>
            <person name="Nagy L.G."/>
            <person name="Floudas D."/>
            <person name="Copeland A."/>
            <person name="Barry K.W."/>
            <person name="Cichocki N."/>
            <person name="Veneault-Fourrey C."/>
            <person name="LaButti K."/>
            <person name="Lindquist E.A."/>
            <person name="Lipzen A."/>
            <person name="Lundell T."/>
            <person name="Morin E."/>
            <person name="Murat C."/>
            <person name="Sun H."/>
            <person name="Tunlid A."/>
            <person name="Henrissat B."/>
            <person name="Grigoriev I.V."/>
            <person name="Hibbett D.S."/>
            <person name="Martin F."/>
            <person name="Nordberg H.P."/>
            <person name="Cantor M.N."/>
            <person name="Hua S.X."/>
        </authorList>
    </citation>
    <scope>NUCLEOTIDE SEQUENCE [LARGE SCALE GENOMIC DNA]</scope>
    <source>
        <strain evidence="1 2">F 1598</strain>
    </source>
</reference>
<dbReference type="AlphaFoldDB" id="A0A0C3FTX6"/>
<protein>
    <submittedName>
        <fullName evidence="1">Uncharacterized protein</fullName>
    </submittedName>
</protein>
<accession>A0A0C3FTX6</accession>
<evidence type="ECO:0000313" key="2">
    <source>
        <dbReference type="Proteomes" id="UP000054166"/>
    </source>
</evidence>
<evidence type="ECO:0000313" key="1">
    <source>
        <dbReference type="EMBL" id="KIM87835.1"/>
    </source>
</evidence>
<keyword evidence="2" id="KW-1185">Reference proteome</keyword>
<reference evidence="2" key="2">
    <citation type="submission" date="2015-01" db="EMBL/GenBank/DDBJ databases">
        <title>Evolutionary Origins and Diversification of the Mycorrhizal Mutualists.</title>
        <authorList>
            <consortium name="DOE Joint Genome Institute"/>
            <consortium name="Mycorrhizal Genomics Consortium"/>
            <person name="Kohler A."/>
            <person name="Kuo A."/>
            <person name="Nagy L.G."/>
            <person name="Floudas D."/>
            <person name="Copeland A."/>
            <person name="Barry K.W."/>
            <person name="Cichocki N."/>
            <person name="Veneault-Fourrey C."/>
            <person name="LaButti K."/>
            <person name="Lindquist E.A."/>
            <person name="Lipzen A."/>
            <person name="Lundell T."/>
            <person name="Morin E."/>
            <person name="Murat C."/>
            <person name="Riley R."/>
            <person name="Ohm R."/>
            <person name="Sun H."/>
            <person name="Tunlid A."/>
            <person name="Henrissat B."/>
            <person name="Grigoriev I.V."/>
            <person name="Hibbett D.S."/>
            <person name="Martin F."/>
        </authorList>
    </citation>
    <scope>NUCLEOTIDE SEQUENCE [LARGE SCALE GENOMIC DNA]</scope>
    <source>
        <strain evidence="2">F 1598</strain>
    </source>
</reference>
<gene>
    <name evidence="1" type="ORF">PILCRDRAFT_814553</name>
</gene>
<sequence length="86" mass="9668">MTDKNGLLGEFSKSHRRTDLLELVDSRPHQEHVFVLVRAIMPNPAYGIRPLGAHRTLTSEGPHCFGSIMRIESGGYQTRTFLKAGY</sequence>
<name>A0A0C3FTX6_PILCF</name>